<keyword evidence="1" id="KW-0812">Transmembrane</keyword>
<organism evidence="2 3">
    <name type="scientific">Hymenobacter oligotrophus</name>
    <dbReference type="NCBI Taxonomy" id="2319843"/>
    <lineage>
        <taxon>Bacteria</taxon>
        <taxon>Pseudomonadati</taxon>
        <taxon>Bacteroidota</taxon>
        <taxon>Cytophagia</taxon>
        <taxon>Cytophagales</taxon>
        <taxon>Hymenobacteraceae</taxon>
        <taxon>Hymenobacter</taxon>
    </lineage>
</organism>
<evidence type="ECO:0000313" key="3">
    <source>
        <dbReference type="Proteomes" id="UP000262802"/>
    </source>
</evidence>
<dbReference type="EMBL" id="CP032317">
    <property type="protein sequence ID" value="AYA38183.1"/>
    <property type="molecule type" value="Genomic_DNA"/>
</dbReference>
<dbReference type="AlphaFoldDB" id="A0A3B7R461"/>
<accession>A0A3B7R461</accession>
<feature type="transmembrane region" description="Helical" evidence="1">
    <location>
        <begin position="40"/>
        <end position="63"/>
    </location>
</feature>
<keyword evidence="1" id="KW-1133">Transmembrane helix</keyword>
<dbReference type="KEGG" id="hyh:D3Y59_14720"/>
<gene>
    <name evidence="2" type="ORF">D3Y59_14720</name>
</gene>
<protein>
    <submittedName>
        <fullName evidence="2">Uncharacterized protein</fullName>
    </submittedName>
</protein>
<keyword evidence="1" id="KW-0472">Membrane</keyword>
<name>A0A3B7R461_9BACT</name>
<evidence type="ECO:0000313" key="2">
    <source>
        <dbReference type="EMBL" id="AYA38183.1"/>
    </source>
</evidence>
<sequence length="73" mass="8369">MPSILVIESAVVAVVYLLLVFGAFRLLIYRAVYPTWVWVVARWALFLAIALIPLFMIWSLLLMTEDDGLKPLF</sequence>
<keyword evidence="3" id="KW-1185">Reference proteome</keyword>
<reference evidence="2 3" key="1">
    <citation type="submission" date="2018-09" db="EMBL/GenBank/DDBJ databases">
        <title>Hymenobacter medium sp. nov., isolated from R2A medium.</title>
        <authorList>
            <person name="Yingchao G."/>
        </authorList>
    </citation>
    <scope>NUCLEOTIDE SEQUENCE [LARGE SCALE GENOMIC DNA]</scope>
    <source>
        <strain evidence="3">sh-6</strain>
    </source>
</reference>
<dbReference type="Proteomes" id="UP000262802">
    <property type="component" value="Chromosome"/>
</dbReference>
<proteinExistence type="predicted"/>
<evidence type="ECO:0000256" key="1">
    <source>
        <dbReference type="SAM" id="Phobius"/>
    </source>
</evidence>
<feature type="transmembrane region" description="Helical" evidence="1">
    <location>
        <begin position="6"/>
        <end position="28"/>
    </location>
</feature>